<organism evidence="8 9">
    <name type="scientific">Paenarthrobacter aromaticivorans</name>
    <dbReference type="NCBI Taxonomy" id="2849150"/>
    <lineage>
        <taxon>Bacteria</taxon>
        <taxon>Bacillati</taxon>
        <taxon>Actinomycetota</taxon>
        <taxon>Actinomycetes</taxon>
        <taxon>Micrococcales</taxon>
        <taxon>Micrococcaceae</taxon>
        <taxon>Paenarthrobacter</taxon>
    </lineage>
</organism>
<keyword evidence="4" id="KW-0804">Transcription</keyword>
<evidence type="ECO:0000256" key="2">
    <source>
        <dbReference type="ARBA" id="ARBA00023015"/>
    </source>
</evidence>
<dbReference type="Pfam" id="PF20239">
    <property type="entry name" value="DUF6596"/>
    <property type="match status" value="1"/>
</dbReference>
<sequence>MWPARNVPWKSARASSSTRRWWNSALSRTVPRRFSLAVPPRDIEDLLRTLAPQVLGVLARNHGQFDACEDAVQEALIEAALQWPSGLPTNPKGWLLAVASRRLVDVWRSESARRVREERVAAMEISFQDNTASEADDTLTLMFLCCHPSISAPSQLALTLRAVGGLTTAEIASAFLVPEATMGQRISRAKQGIQKAGARFDMPPKSERKARLGVVLHVLYLIFNEGYAASSGDSLQREDLTTEAIRLARLLVSAAPAEFEATGLLALMLLTDSRRAARTLADGMPVPLSEQDRTLWNRGQIEEGIALLSSVLGRGAAGPYQLQAAIAAVHAEAPSDAETDWPQILALYTVLEAVAPSPVVTLNRAVAVAMVNGPAAGLELLAGLDSALGRSHRLAAVRGHLHEMAGSYLDARAAYLVAAKKTGSLQERRYLMGKVARMDEH</sequence>
<feature type="domain" description="RNA polymerase sigma factor 70 region 4 type 2" evidence="6">
    <location>
        <begin position="143"/>
        <end position="191"/>
    </location>
</feature>
<keyword evidence="2" id="KW-0805">Transcription regulation</keyword>
<evidence type="ECO:0000313" key="9">
    <source>
        <dbReference type="Proteomes" id="UP000824166"/>
    </source>
</evidence>
<dbReference type="Proteomes" id="UP000824166">
    <property type="component" value="Unassembled WGS sequence"/>
</dbReference>
<dbReference type="PANTHER" id="PTHR47756">
    <property type="entry name" value="BLL6612 PROTEIN-RELATED"/>
    <property type="match status" value="1"/>
</dbReference>
<feature type="domain" description="DUF6596" evidence="7">
    <location>
        <begin position="211"/>
        <end position="310"/>
    </location>
</feature>
<dbReference type="EMBL" id="JAHOPC010000016">
    <property type="protein sequence ID" value="MBU8868656.1"/>
    <property type="molecule type" value="Genomic_DNA"/>
</dbReference>
<dbReference type="InterPro" id="IPR007627">
    <property type="entry name" value="RNA_pol_sigma70_r2"/>
</dbReference>
<feature type="domain" description="RNA polymerase sigma-70 region 2" evidence="5">
    <location>
        <begin position="46"/>
        <end position="111"/>
    </location>
</feature>
<evidence type="ECO:0000256" key="1">
    <source>
        <dbReference type="ARBA" id="ARBA00010641"/>
    </source>
</evidence>
<dbReference type="InterPro" id="IPR013249">
    <property type="entry name" value="RNA_pol_sigma70_r4_t2"/>
</dbReference>
<protein>
    <submittedName>
        <fullName evidence="8">RNA polymerase sigma factor</fullName>
    </submittedName>
</protein>
<comment type="caution">
    <text evidence="8">The sequence shown here is derived from an EMBL/GenBank/DDBJ whole genome shotgun (WGS) entry which is preliminary data.</text>
</comment>
<comment type="similarity">
    <text evidence="1">Belongs to the sigma-70 factor family. ECF subfamily.</text>
</comment>
<reference evidence="8 9" key="1">
    <citation type="submission" date="2021-06" db="EMBL/GenBank/DDBJ databases">
        <authorList>
            <person name="Jeong J.W."/>
        </authorList>
    </citation>
    <scope>NUCLEOTIDE SEQUENCE [LARGE SCALE GENOMIC DNA]</scope>
    <source>
        <strain evidence="8 9">MMS21-TAE1-1</strain>
    </source>
</reference>
<proteinExistence type="inferred from homology"/>
<keyword evidence="3" id="KW-0731">Sigma factor</keyword>
<keyword evidence="9" id="KW-1185">Reference proteome</keyword>
<dbReference type="PANTHER" id="PTHR47756:SF2">
    <property type="entry name" value="BLL6612 PROTEIN"/>
    <property type="match status" value="1"/>
</dbReference>
<name>A0ABS6ICR9_9MICC</name>
<gene>
    <name evidence="8" type="ORF">KSW38_20395</name>
</gene>
<evidence type="ECO:0000256" key="3">
    <source>
        <dbReference type="ARBA" id="ARBA00023082"/>
    </source>
</evidence>
<dbReference type="Pfam" id="PF04542">
    <property type="entry name" value="Sigma70_r2"/>
    <property type="match status" value="1"/>
</dbReference>
<evidence type="ECO:0000259" key="5">
    <source>
        <dbReference type="Pfam" id="PF04542"/>
    </source>
</evidence>
<evidence type="ECO:0000259" key="7">
    <source>
        <dbReference type="Pfam" id="PF20239"/>
    </source>
</evidence>
<accession>A0ABS6ICR9</accession>
<dbReference type="InterPro" id="IPR046531">
    <property type="entry name" value="DUF6596"/>
</dbReference>
<evidence type="ECO:0000259" key="6">
    <source>
        <dbReference type="Pfam" id="PF08281"/>
    </source>
</evidence>
<evidence type="ECO:0000256" key="4">
    <source>
        <dbReference type="ARBA" id="ARBA00023163"/>
    </source>
</evidence>
<dbReference type="Pfam" id="PF08281">
    <property type="entry name" value="Sigma70_r4_2"/>
    <property type="match status" value="1"/>
</dbReference>
<evidence type="ECO:0000313" key="8">
    <source>
        <dbReference type="EMBL" id="MBU8868656.1"/>
    </source>
</evidence>